<accession>A0ACB8V064</accession>
<name>A0ACB8V064_9EURO</name>
<comment type="caution">
    <text evidence="1">The sequence shown here is derived from an EMBL/GenBank/DDBJ whole genome shotgun (WGS) entry which is preliminary data.</text>
</comment>
<dbReference type="EMBL" id="JALBCA010000023">
    <property type="protein sequence ID" value="KAI2389609.1"/>
    <property type="molecule type" value="Genomic_DNA"/>
</dbReference>
<proteinExistence type="predicted"/>
<reference evidence="1" key="1">
    <citation type="journal article" date="2022" name="bioRxiv">
        <title>Population genetic analysis of Ophidiomyces ophidiicola, the causative agent of snake fungal disease, indicates recent introductions to the USA.</title>
        <authorList>
            <person name="Ladner J.T."/>
            <person name="Palmer J.M."/>
            <person name="Ettinger C.L."/>
            <person name="Stajich J.E."/>
            <person name="Farrell T.M."/>
            <person name="Glorioso B.M."/>
            <person name="Lawson B."/>
            <person name="Price S.J."/>
            <person name="Stengle A.G."/>
            <person name="Grear D.A."/>
            <person name="Lorch J.M."/>
        </authorList>
    </citation>
    <scope>NUCLEOTIDE SEQUENCE</scope>
    <source>
        <strain evidence="1">NWHC 24266-5</strain>
    </source>
</reference>
<evidence type="ECO:0000313" key="1">
    <source>
        <dbReference type="EMBL" id="KAI2389609.1"/>
    </source>
</evidence>
<gene>
    <name evidence="1" type="ORF">LOY88_002073</name>
</gene>
<sequence>MTSSASKNEGDENTNQRGSHIEDAEKENAQLVRGLQERHLQMIAIGGSIGAGLFIGSGKALSSGGPASLFLGFILIGIMVLCCIQSLAEMAVLYPVNGAFYIYSSRFIDPGWGFALGWQYAVGWLLTLPFEITAAGITVKFWRSDINIGVWVAVFLGMLILVQFFGIKGYGESEFILALIKVIACTALIILGIIINVGGVPTDNRGYIGGRYWRDPGSFRNGFKGFVSVLVAAAFAYGGAEMVGLAAAETVHPHKSIPKASRQVLWRIVIFYVVNILLIGLNVPSDSPVLLGAKGGNTKASPFVLATQLAGIKALPSVINAVITISVLSVANTCSFASTRTLQALASTGNAPKIFAYIDSKGRPLWCIVLQILFGLLAFVNEIAAGEVVFSWLLALGGLSSLIISASICLSHIRFRRAWKIQGRNESDIPYRSPLGVTGSRVGFLVASLAIIATFYLGIFVSKSRLSSFLAAAKTNSFAQPITSKSRVESFFKTCLSGPLIVIVALCWKIYSRDWSFGVDLQRVDLDDGLRMDVQVNLSSPETTEEEKLSTVRRISALLF</sequence>
<protein>
    <submittedName>
        <fullName evidence="1">Uncharacterized protein</fullName>
    </submittedName>
</protein>
<organism evidence="1">
    <name type="scientific">Ophidiomyces ophidiicola</name>
    <dbReference type="NCBI Taxonomy" id="1387563"/>
    <lineage>
        <taxon>Eukaryota</taxon>
        <taxon>Fungi</taxon>
        <taxon>Dikarya</taxon>
        <taxon>Ascomycota</taxon>
        <taxon>Pezizomycotina</taxon>
        <taxon>Eurotiomycetes</taxon>
        <taxon>Eurotiomycetidae</taxon>
        <taxon>Onygenales</taxon>
        <taxon>Onygenaceae</taxon>
        <taxon>Ophidiomyces</taxon>
    </lineage>
</organism>